<dbReference type="EMBL" id="CP144754">
    <property type="protein sequence ID" value="WVZ96390.1"/>
    <property type="molecule type" value="Genomic_DNA"/>
</dbReference>
<accession>A0AAQ3UQA6</accession>
<proteinExistence type="predicted"/>
<protein>
    <submittedName>
        <fullName evidence="1">Uncharacterized protein</fullName>
    </submittedName>
</protein>
<organism evidence="1 2">
    <name type="scientific">Paspalum notatum var. saurae</name>
    <dbReference type="NCBI Taxonomy" id="547442"/>
    <lineage>
        <taxon>Eukaryota</taxon>
        <taxon>Viridiplantae</taxon>
        <taxon>Streptophyta</taxon>
        <taxon>Embryophyta</taxon>
        <taxon>Tracheophyta</taxon>
        <taxon>Spermatophyta</taxon>
        <taxon>Magnoliopsida</taxon>
        <taxon>Liliopsida</taxon>
        <taxon>Poales</taxon>
        <taxon>Poaceae</taxon>
        <taxon>PACMAD clade</taxon>
        <taxon>Panicoideae</taxon>
        <taxon>Andropogonodae</taxon>
        <taxon>Paspaleae</taxon>
        <taxon>Paspalinae</taxon>
        <taxon>Paspalum</taxon>
    </lineage>
</organism>
<dbReference type="Proteomes" id="UP001341281">
    <property type="component" value="Chromosome 10"/>
</dbReference>
<keyword evidence="2" id="KW-1185">Reference proteome</keyword>
<sequence>MPGRKVGFPRPIIDKIDNNSSLAGSAIQNVIPLRIQLKDFMEEQAKINKDTHSKFKAVDKVLESIDGKITTVGSSNQQLMGMMKILENQLSRLASIFQTKMKESCQDSHSLKSHSKQLLPDPGERLETRVDYKNCRFGGSERKRVKTNRSDEETTQECYQKSVEFELARRMSISTSSLK</sequence>
<evidence type="ECO:0000313" key="1">
    <source>
        <dbReference type="EMBL" id="WVZ96390.1"/>
    </source>
</evidence>
<evidence type="ECO:0000313" key="2">
    <source>
        <dbReference type="Proteomes" id="UP001341281"/>
    </source>
</evidence>
<name>A0AAQ3UQA6_PASNO</name>
<gene>
    <name evidence="1" type="ORF">U9M48_042035</name>
</gene>
<reference evidence="1 2" key="1">
    <citation type="submission" date="2024-02" db="EMBL/GenBank/DDBJ databases">
        <title>High-quality chromosome-scale genome assembly of Pensacola bahiagrass (Paspalum notatum Flugge var. saurae).</title>
        <authorList>
            <person name="Vega J.M."/>
            <person name="Podio M."/>
            <person name="Orjuela J."/>
            <person name="Siena L.A."/>
            <person name="Pessino S.C."/>
            <person name="Combes M.C."/>
            <person name="Mariac C."/>
            <person name="Albertini E."/>
            <person name="Pupilli F."/>
            <person name="Ortiz J.P.A."/>
            <person name="Leblanc O."/>
        </authorList>
    </citation>
    <scope>NUCLEOTIDE SEQUENCE [LARGE SCALE GENOMIC DNA]</scope>
    <source>
        <strain evidence="1">R1</strain>
        <tissue evidence="1">Leaf</tissue>
    </source>
</reference>
<dbReference type="AlphaFoldDB" id="A0AAQ3UQA6"/>